<gene>
    <name evidence="1" type="ORF">ATL39_2520</name>
</gene>
<comment type="caution">
    <text evidence="1">The sequence shown here is derived from an EMBL/GenBank/DDBJ whole genome shotgun (WGS) entry which is preliminary data.</text>
</comment>
<evidence type="ECO:0000313" key="2">
    <source>
        <dbReference type="Proteomes" id="UP000285120"/>
    </source>
</evidence>
<name>A0A419UZN4_9BACL</name>
<organism evidence="1 2">
    <name type="scientific">Sinobaca qinghaiensis</name>
    <dbReference type="NCBI Taxonomy" id="342944"/>
    <lineage>
        <taxon>Bacteria</taxon>
        <taxon>Bacillati</taxon>
        <taxon>Bacillota</taxon>
        <taxon>Bacilli</taxon>
        <taxon>Bacillales</taxon>
        <taxon>Sporolactobacillaceae</taxon>
        <taxon>Sinobaca</taxon>
    </lineage>
</organism>
<sequence length="82" mass="9562">MVRLRGGVYYTNIMNRHIKLVYLTNNKCSLYVNGHFLGYCAFDVAKQKIKEMEDRLNNVTLMYTGDNIFQSGKDATMVYVRI</sequence>
<reference evidence="1 2" key="1">
    <citation type="submission" date="2018-09" db="EMBL/GenBank/DDBJ databases">
        <title>Genomic Encyclopedia of Archaeal and Bacterial Type Strains, Phase II (KMG-II): from individual species to whole genera.</title>
        <authorList>
            <person name="Goeker M."/>
        </authorList>
    </citation>
    <scope>NUCLEOTIDE SEQUENCE [LARGE SCALE GENOMIC DNA]</scope>
    <source>
        <strain evidence="1 2">DSM 17008</strain>
    </source>
</reference>
<dbReference type="AlphaFoldDB" id="A0A419UZN4"/>
<evidence type="ECO:0000313" key="1">
    <source>
        <dbReference type="EMBL" id="RKD71129.1"/>
    </source>
</evidence>
<dbReference type="OrthoDB" id="2970370at2"/>
<keyword evidence="2" id="KW-1185">Reference proteome</keyword>
<proteinExistence type="predicted"/>
<dbReference type="RefSeq" id="WP_120193685.1">
    <property type="nucleotide sequence ID" value="NZ_RAPK01000010.1"/>
</dbReference>
<dbReference type="Proteomes" id="UP000285120">
    <property type="component" value="Unassembled WGS sequence"/>
</dbReference>
<dbReference type="EMBL" id="RAPK01000010">
    <property type="protein sequence ID" value="RKD71129.1"/>
    <property type="molecule type" value="Genomic_DNA"/>
</dbReference>
<accession>A0A419UZN4</accession>
<protein>
    <submittedName>
        <fullName evidence="1">Uncharacterized protein</fullName>
    </submittedName>
</protein>